<evidence type="ECO:0000259" key="1">
    <source>
        <dbReference type="SMART" id="SM00992"/>
    </source>
</evidence>
<keyword evidence="3" id="KW-1185">Reference proteome</keyword>
<dbReference type="OrthoDB" id="28868at2759"/>
<feature type="domain" description="Hemimethylated DNA-binding" evidence="1">
    <location>
        <begin position="316"/>
        <end position="417"/>
    </location>
</feature>
<dbReference type="PANTHER" id="PTHR31350:SF21">
    <property type="entry name" value="F-BOX ONLY PROTEIN 21"/>
    <property type="match status" value="1"/>
</dbReference>
<dbReference type="HOGENOM" id="CLU_021098_1_0_1"/>
<dbReference type="AlphaFoldDB" id="E9GNA0"/>
<dbReference type="InterPro" id="IPR011722">
    <property type="entry name" value="Hemimethylated_DNA-bd_dom"/>
</dbReference>
<dbReference type="GO" id="GO:0003677">
    <property type="term" value="F:DNA binding"/>
    <property type="evidence" value="ECO:0007669"/>
    <property type="project" value="InterPro"/>
</dbReference>
<protein>
    <recommendedName>
        <fullName evidence="1">Hemimethylated DNA-binding domain-containing protein</fullName>
    </recommendedName>
</protein>
<proteinExistence type="predicted"/>
<dbReference type="PhylomeDB" id="E9GNA0"/>
<dbReference type="Pfam" id="PF08755">
    <property type="entry name" value="YccV-like"/>
    <property type="match status" value="1"/>
</dbReference>
<dbReference type="Pfam" id="PF13369">
    <property type="entry name" value="Transglut_core2"/>
    <property type="match status" value="1"/>
</dbReference>
<dbReference type="InParanoid" id="E9GNA0"/>
<gene>
    <name evidence="2" type="ORF">DAPPUDRAFT_245401</name>
</gene>
<reference evidence="2 3" key="1">
    <citation type="journal article" date="2011" name="Science">
        <title>The ecoresponsive genome of Daphnia pulex.</title>
        <authorList>
            <person name="Colbourne J.K."/>
            <person name="Pfrender M.E."/>
            <person name="Gilbert D."/>
            <person name="Thomas W.K."/>
            <person name="Tucker A."/>
            <person name="Oakley T.H."/>
            <person name="Tokishita S."/>
            <person name="Aerts A."/>
            <person name="Arnold G.J."/>
            <person name="Basu M.K."/>
            <person name="Bauer D.J."/>
            <person name="Caceres C.E."/>
            <person name="Carmel L."/>
            <person name="Casola C."/>
            <person name="Choi J.H."/>
            <person name="Detter J.C."/>
            <person name="Dong Q."/>
            <person name="Dusheyko S."/>
            <person name="Eads B.D."/>
            <person name="Frohlich T."/>
            <person name="Geiler-Samerotte K.A."/>
            <person name="Gerlach D."/>
            <person name="Hatcher P."/>
            <person name="Jogdeo S."/>
            <person name="Krijgsveld J."/>
            <person name="Kriventseva E.V."/>
            <person name="Kultz D."/>
            <person name="Laforsch C."/>
            <person name="Lindquist E."/>
            <person name="Lopez J."/>
            <person name="Manak J.R."/>
            <person name="Muller J."/>
            <person name="Pangilinan J."/>
            <person name="Patwardhan R.P."/>
            <person name="Pitluck S."/>
            <person name="Pritham E.J."/>
            <person name="Rechtsteiner A."/>
            <person name="Rho M."/>
            <person name="Rogozin I.B."/>
            <person name="Sakarya O."/>
            <person name="Salamov A."/>
            <person name="Schaack S."/>
            <person name="Shapiro H."/>
            <person name="Shiga Y."/>
            <person name="Skalitzky C."/>
            <person name="Smith Z."/>
            <person name="Souvorov A."/>
            <person name="Sung W."/>
            <person name="Tang Z."/>
            <person name="Tsuchiya D."/>
            <person name="Tu H."/>
            <person name="Vos H."/>
            <person name="Wang M."/>
            <person name="Wolf Y.I."/>
            <person name="Yamagata H."/>
            <person name="Yamada T."/>
            <person name="Ye Y."/>
            <person name="Shaw J.R."/>
            <person name="Andrews J."/>
            <person name="Crease T.J."/>
            <person name="Tang H."/>
            <person name="Lucas S.M."/>
            <person name="Robertson H.M."/>
            <person name="Bork P."/>
            <person name="Koonin E.V."/>
            <person name="Zdobnov E.M."/>
            <person name="Grigoriev I.V."/>
            <person name="Lynch M."/>
            <person name="Boore J.L."/>
        </authorList>
    </citation>
    <scope>NUCLEOTIDE SEQUENCE [LARGE SCALE GENOMIC DNA]</scope>
</reference>
<dbReference type="KEGG" id="dpx:DAPPUDRAFT_245401"/>
<evidence type="ECO:0000313" key="3">
    <source>
        <dbReference type="Proteomes" id="UP000000305"/>
    </source>
</evidence>
<dbReference type="SUPFAM" id="SSF141255">
    <property type="entry name" value="YccV-like"/>
    <property type="match status" value="1"/>
</dbReference>
<dbReference type="SMART" id="SM00992">
    <property type="entry name" value="YccV-like"/>
    <property type="match status" value="1"/>
</dbReference>
<dbReference type="PANTHER" id="PTHR31350">
    <property type="entry name" value="SI:DKEY-261L7.2"/>
    <property type="match status" value="1"/>
</dbReference>
<dbReference type="Gene3D" id="2.30.30.390">
    <property type="entry name" value="Hemimethylated DNA-binding domain"/>
    <property type="match status" value="1"/>
</dbReference>
<evidence type="ECO:0000313" key="2">
    <source>
        <dbReference type="EMBL" id="EFX79070.1"/>
    </source>
</evidence>
<dbReference type="OMA" id="MHYARIL"/>
<organism evidence="2 3">
    <name type="scientific">Daphnia pulex</name>
    <name type="common">Water flea</name>
    <dbReference type="NCBI Taxonomy" id="6669"/>
    <lineage>
        <taxon>Eukaryota</taxon>
        <taxon>Metazoa</taxon>
        <taxon>Ecdysozoa</taxon>
        <taxon>Arthropoda</taxon>
        <taxon>Crustacea</taxon>
        <taxon>Branchiopoda</taxon>
        <taxon>Diplostraca</taxon>
        <taxon>Cladocera</taxon>
        <taxon>Anomopoda</taxon>
        <taxon>Daphniidae</taxon>
        <taxon>Daphnia</taxon>
    </lineage>
</organism>
<name>E9GNA0_DAPPU</name>
<dbReference type="Proteomes" id="UP000000305">
    <property type="component" value="Unassembled WGS sequence"/>
</dbReference>
<dbReference type="InterPro" id="IPR032698">
    <property type="entry name" value="SirB1_N"/>
</dbReference>
<dbReference type="InterPro" id="IPR036623">
    <property type="entry name" value="Hemimethylated_DNA-bd_sf"/>
</dbReference>
<accession>E9GNA0</accession>
<sequence>MAALRLNLAQEVKETVGMMSSVCYPLGEMALPMGPVNKWIISAHPIPNFIEAELCQLLSTSKMNDNLALNYYAKALSESFWMKKLDQQWKDYLSQPECQNSLLGGAVLFSQCIQGNYLCSRNVEPLMKITTERVLENRTGSAILISIVYQEVARMMGLRCEPIDCGGQILLRFRECFERNVDSNCYLIDVREGGSLIPGSPAIIGQPVVSAECIFQRILKAPITTYQEFFDDFDFLEKNSLKFFRLASVISPRVTRFVLDYGKLSASFGIHLDDAIQLLQSAGLHGDPVMADCITKQREKYAEILLAKIVCPRLPSIKYAVGLVMLYSYIACGIKKSQPCVIVSWDAKFQKSEEWLTWPSTKNLDQPYYRILGPKIEYGKLYVAQETLELHPVGVAIQHEELCIHFERFDGRRYLPNTEKKAQYPEDEDVAISLIKSLDDQN</sequence>
<dbReference type="EMBL" id="GL732554">
    <property type="protein sequence ID" value="EFX79070.1"/>
    <property type="molecule type" value="Genomic_DNA"/>
</dbReference>